<evidence type="ECO:0000256" key="1">
    <source>
        <dbReference type="SAM" id="Phobius"/>
    </source>
</evidence>
<dbReference type="RefSeq" id="WP_151005449.1">
    <property type="nucleotide sequence ID" value="NZ_BPQY01000104.1"/>
</dbReference>
<gene>
    <name evidence="2" type="ORF">F6X53_30545</name>
</gene>
<reference evidence="2 3" key="1">
    <citation type="submission" date="2019-09" db="EMBL/GenBank/DDBJ databases">
        <title>YIM 48816 draft genome.</title>
        <authorList>
            <person name="Jiang L."/>
        </authorList>
    </citation>
    <scope>NUCLEOTIDE SEQUENCE [LARGE SCALE GENOMIC DNA]</scope>
    <source>
        <strain evidence="2 3">YIM 48816</strain>
    </source>
</reference>
<keyword evidence="1" id="KW-0812">Transmembrane</keyword>
<comment type="caution">
    <text evidence="2">The sequence shown here is derived from an EMBL/GenBank/DDBJ whole genome shotgun (WGS) entry which is preliminary data.</text>
</comment>
<keyword evidence="1" id="KW-1133">Transmembrane helix</keyword>
<evidence type="ECO:0000313" key="2">
    <source>
        <dbReference type="EMBL" id="KAB1070070.1"/>
    </source>
</evidence>
<evidence type="ECO:0000313" key="3">
    <source>
        <dbReference type="Proteomes" id="UP000474159"/>
    </source>
</evidence>
<proteinExistence type="predicted"/>
<name>A0A6L3SRP7_9HYPH</name>
<accession>A0A6L3SRP7</accession>
<dbReference type="OrthoDB" id="8366933at2"/>
<dbReference type="EMBL" id="VZZK01000069">
    <property type="protein sequence ID" value="KAB1070070.1"/>
    <property type="molecule type" value="Genomic_DNA"/>
</dbReference>
<protein>
    <submittedName>
        <fullName evidence="2">Uncharacterized protein</fullName>
    </submittedName>
</protein>
<keyword evidence="1" id="KW-0472">Membrane</keyword>
<keyword evidence="3" id="KW-1185">Reference proteome</keyword>
<feature type="transmembrane region" description="Helical" evidence="1">
    <location>
        <begin position="41"/>
        <end position="60"/>
    </location>
</feature>
<organism evidence="2 3">
    <name type="scientific">Methylobacterium soli</name>
    <dbReference type="NCBI Taxonomy" id="553447"/>
    <lineage>
        <taxon>Bacteria</taxon>
        <taxon>Pseudomonadati</taxon>
        <taxon>Pseudomonadota</taxon>
        <taxon>Alphaproteobacteria</taxon>
        <taxon>Hyphomicrobiales</taxon>
        <taxon>Methylobacteriaceae</taxon>
        <taxon>Methylobacterium</taxon>
    </lineage>
</organism>
<dbReference type="Proteomes" id="UP000474159">
    <property type="component" value="Unassembled WGS sequence"/>
</dbReference>
<sequence>MDMHKPPLPEIDRTDEIYARAIELAYGPSRRQANLQRVLNVIYYGAILLALAWIFSMVLGRTVPVRQILREVVNPNRQVHVGERILIHGIRQRDRQCELTRRWWMIDGGGRRLDYEAERFDAYGEMGREEETIGPYIPLDAMPGRGRLYGVLAYDCNPLQRALGWSIVSVLPPLEFEILPRRTTEQ</sequence>
<dbReference type="AlphaFoldDB" id="A0A6L3SRP7"/>